<organism evidence="2 3">
    <name type="scientific">Pocillopora damicornis</name>
    <name type="common">Cauliflower coral</name>
    <name type="synonym">Millepora damicornis</name>
    <dbReference type="NCBI Taxonomy" id="46731"/>
    <lineage>
        <taxon>Eukaryota</taxon>
        <taxon>Metazoa</taxon>
        <taxon>Cnidaria</taxon>
        <taxon>Anthozoa</taxon>
        <taxon>Hexacorallia</taxon>
        <taxon>Scleractinia</taxon>
        <taxon>Astrocoeniina</taxon>
        <taxon>Pocilloporidae</taxon>
        <taxon>Pocillopora</taxon>
    </lineage>
</organism>
<dbReference type="AlphaFoldDB" id="A0A3M6UD77"/>
<evidence type="ECO:0000313" key="3">
    <source>
        <dbReference type="Proteomes" id="UP000275408"/>
    </source>
</evidence>
<feature type="region of interest" description="Disordered" evidence="1">
    <location>
        <begin position="1"/>
        <end position="31"/>
    </location>
</feature>
<evidence type="ECO:0000256" key="1">
    <source>
        <dbReference type="SAM" id="MobiDB-lite"/>
    </source>
</evidence>
<feature type="compositionally biased region" description="Polar residues" evidence="1">
    <location>
        <begin position="1"/>
        <end position="23"/>
    </location>
</feature>
<name>A0A3M6UD77_POCDA</name>
<gene>
    <name evidence="2" type="ORF">pdam_00021457</name>
</gene>
<sequence>MDTNDQETQQETGTTANRRGNNMESDDRKPELTGTMGIEIRQSHQIAEIQMTNLCKSIIGKGCISKIPLSFKRIRVTRPRVARPPAPWMKCPNIKDLQKERDTARYEAHNTPFDTKWDYFRSVRNKLKAAIRTARKAFIEVALYSNKTSEAWKVIHRILKPNPKPLRFNPDELNGHFTSTAQRTLNVNAIPYFEPTELIENLSDDSDDHTRFHISPATREEVFKAIVPRELIRF</sequence>
<dbReference type="EMBL" id="RCHS01001733">
    <property type="protein sequence ID" value="RMX51633.1"/>
    <property type="molecule type" value="Genomic_DNA"/>
</dbReference>
<evidence type="ECO:0000313" key="2">
    <source>
        <dbReference type="EMBL" id="RMX51633.1"/>
    </source>
</evidence>
<dbReference type="Proteomes" id="UP000275408">
    <property type="component" value="Unassembled WGS sequence"/>
</dbReference>
<protein>
    <submittedName>
        <fullName evidence="2">Uncharacterized protein</fullName>
    </submittedName>
</protein>
<comment type="caution">
    <text evidence="2">The sequence shown here is derived from an EMBL/GenBank/DDBJ whole genome shotgun (WGS) entry which is preliminary data.</text>
</comment>
<keyword evidence="3" id="KW-1185">Reference proteome</keyword>
<reference evidence="2 3" key="1">
    <citation type="journal article" date="2018" name="Sci. Rep.">
        <title>Comparative analysis of the Pocillopora damicornis genome highlights role of immune system in coral evolution.</title>
        <authorList>
            <person name="Cunning R."/>
            <person name="Bay R.A."/>
            <person name="Gillette P."/>
            <person name="Baker A.C."/>
            <person name="Traylor-Knowles N."/>
        </authorList>
    </citation>
    <scope>NUCLEOTIDE SEQUENCE [LARGE SCALE GENOMIC DNA]</scope>
    <source>
        <strain evidence="2">RSMAS</strain>
        <tissue evidence="2">Whole animal</tissue>
    </source>
</reference>
<accession>A0A3M6UD77</accession>
<proteinExistence type="predicted"/>